<feature type="transmembrane region" description="Helical" evidence="9">
    <location>
        <begin position="76"/>
        <end position="96"/>
    </location>
</feature>
<evidence type="ECO:0000256" key="4">
    <source>
        <dbReference type="ARBA" id="ARBA00022737"/>
    </source>
</evidence>
<dbReference type="InterPro" id="IPR036318">
    <property type="entry name" value="FAD-bd_PCMH-like_sf"/>
</dbReference>
<dbReference type="Gene3D" id="3.10.580.10">
    <property type="entry name" value="CBS-domain"/>
    <property type="match status" value="1"/>
</dbReference>
<dbReference type="CDD" id="cd04590">
    <property type="entry name" value="CBS_pair_CorC_HlyC_assoc"/>
    <property type="match status" value="1"/>
</dbReference>
<dbReference type="PANTHER" id="PTHR22777:SF17">
    <property type="entry name" value="UPF0053 PROTEIN SLL0260"/>
    <property type="match status" value="1"/>
</dbReference>
<dbReference type="SUPFAM" id="SSF56176">
    <property type="entry name" value="FAD-binding/transporter-associated domain-like"/>
    <property type="match status" value="1"/>
</dbReference>
<feature type="transmembrane region" description="Helical" evidence="9">
    <location>
        <begin position="108"/>
        <end position="127"/>
    </location>
</feature>
<dbReference type="Pfam" id="PF00571">
    <property type="entry name" value="CBS"/>
    <property type="match status" value="1"/>
</dbReference>
<comment type="similarity">
    <text evidence="2">Belongs to the ACDP family.</text>
</comment>
<keyword evidence="4" id="KW-0677">Repeat</keyword>
<evidence type="ECO:0000313" key="12">
    <source>
        <dbReference type="Proteomes" id="UP000762676"/>
    </source>
</evidence>
<accession>A0AAV4FW82</accession>
<dbReference type="SUPFAM" id="SSF54631">
    <property type="entry name" value="CBS-domain pair"/>
    <property type="match status" value="1"/>
</dbReference>
<gene>
    <name evidence="11" type="ORF">ElyMa_002239400</name>
</gene>
<dbReference type="GO" id="GO:0050660">
    <property type="term" value="F:flavin adenine dinucleotide binding"/>
    <property type="evidence" value="ECO:0007669"/>
    <property type="project" value="InterPro"/>
</dbReference>
<keyword evidence="6 8" id="KW-0129">CBS domain</keyword>
<evidence type="ECO:0000256" key="7">
    <source>
        <dbReference type="ARBA" id="ARBA00023136"/>
    </source>
</evidence>
<dbReference type="InterPro" id="IPR046342">
    <property type="entry name" value="CBS_dom_sf"/>
</dbReference>
<keyword evidence="3 9" id="KW-0812">Transmembrane</keyword>
<proteinExistence type="inferred from homology"/>
<dbReference type="Pfam" id="PF03471">
    <property type="entry name" value="CorC_HlyC"/>
    <property type="match status" value="1"/>
</dbReference>
<keyword evidence="5 9" id="KW-1133">Transmembrane helix</keyword>
<dbReference type="PANTHER" id="PTHR22777">
    <property type="entry name" value="HEMOLYSIN-RELATED"/>
    <property type="match status" value="1"/>
</dbReference>
<dbReference type="GO" id="GO:0005886">
    <property type="term" value="C:plasma membrane"/>
    <property type="evidence" value="ECO:0007669"/>
    <property type="project" value="TreeGrafter"/>
</dbReference>
<dbReference type="InterPro" id="IPR000644">
    <property type="entry name" value="CBS_dom"/>
</dbReference>
<name>A0AAV4FW82_9GAST</name>
<dbReference type="Gene3D" id="3.30.465.10">
    <property type="match status" value="1"/>
</dbReference>
<keyword evidence="12" id="KW-1185">Reference proteome</keyword>
<organism evidence="11 12">
    <name type="scientific">Elysia marginata</name>
    <dbReference type="NCBI Taxonomy" id="1093978"/>
    <lineage>
        <taxon>Eukaryota</taxon>
        <taxon>Metazoa</taxon>
        <taxon>Spiralia</taxon>
        <taxon>Lophotrochozoa</taxon>
        <taxon>Mollusca</taxon>
        <taxon>Gastropoda</taxon>
        <taxon>Heterobranchia</taxon>
        <taxon>Euthyneura</taxon>
        <taxon>Panpulmonata</taxon>
        <taxon>Sacoglossa</taxon>
        <taxon>Placobranchoidea</taxon>
        <taxon>Plakobranchidae</taxon>
        <taxon>Elysia</taxon>
    </lineage>
</organism>
<evidence type="ECO:0000256" key="5">
    <source>
        <dbReference type="ARBA" id="ARBA00022989"/>
    </source>
</evidence>
<feature type="transmembrane region" description="Helical" evidence="9">
    <location>
        <begin position="37"/>
        <end position="56"/>
    </location>
</feature>
<dbReference type="PROSITE" id="PS51371">
    <property type="entry name" value="CBS"/>
    <property type="match status" value="1"/>
</dbReference>
<dbReference type="Proteomes" id="UP000762676">
    <property type="component" value="Unassembled WGS sequence"/>
</dbReference>
<protein>
    <submittedName>
        <fullName evidence="11">Hemolysin</fullName>
    </submittedName>
</protein>
<evidence type="ECO:0000256" key="2">
    <source>
        <dbReference type="ARBA" id="ARBA00010484"/>
    </source>
</evidence>
<comment type="subcellular location">
    <subcellularLocation>
        <location evidence="1">Membrane</location>
        <topology evidence="1">Multi-pass membrane protein</topology>
    </subcellularLocation>
</comment>
<evidence type="ECO:0000259" key="10">
    <source>
        <dbReference type="PROSITE" id="PS51371"/>
    </source>
</evidence>
<keyword evidence="7 9" id="KW-0472">Membrane</keyword>
<dbReference type="Pfam" id="PF01595">
    <property type="entry name" value="CNNM"/>
    <property type="match status" value="1"/>
</dbReference>
<feature type="domain" description="CBS" evidence="10">
    <location>
        <begin position="259"/>
        <end position="317"/>
    </location>
</feature>
<evidence type="ECO:0000256" key="6">
    <source>
        <dbReference type="ARBA" id="ARBA00023122"/>
    </source>
</evidence>
<evidence type="ECO:0000256" key="8">
    <source>
        <dbReference type="PROSITE-ProRule" id="PRU00703"/>
    </source>
</evidence>
<evidence type="ECO:0000256" key="3">
    <source>
        <dbReference type="ARBA" id="ARBA00022692"/>
    </source>
</evidence>
<dbReference type="InterPro" id="IPR016169">
    <property type="entry name" value="FAD-bd_PCMH_sub2"/>
</dbReference>
<evidence type="ECO:0000313" key="11">
    <source>
        <dbReference type="EMBL" id="GFR77504.1"/>
    </source>
</evidence>
<sequence length="407" mass="46642">MEIAFVSANRVYVEIKKAEPGWINRRLSTITKSPSEFITTMLIGNSLSLVVFGYFMGRGVLESLFPEYKDTEDLPLYITLWQATISTFLIFVVAEFTPKVFFQIYANVLLKVLTIPALFFYILFYPFTKTIIWFSKKGFKRLLSDDKLSNKRLVFTKSEIDFYIKEEVDKYGGYRDNDIGTEVMIFQNALGFSELKAREIMIPRAEIIAVDINDNIENLKTLFIKTGFSKILIYEKGIDNIVGYAHCFDLLKKTESIEDIKIPIELVMESALAKEVLNKLTQERKSIALVVDEYGGTAGIITIEDIVEELFGEIQDEHDDEEMLEEKIGDNEYKFSARLEVDYINQKYQLGIPESDSYETLSGLVTNTKGDIPENNEVILLNKDFEFTILSASDKKVNTVLIKKLVD</sequence>
<dbReference type="AlphaFoldDB" id="A0AAV4FW82"/>
<reference evidence="11 12" key="1">
    <citation type="journal article" date="2021" name="Elife">
        <title>Chloroplast acquisition without the gene transfer in kleptoplastic sea slugs, Plakobranchus ocellatus.</title>
        <authorList>
            <person name="Maeda T."/>
            <person name="Takahashi S."/>
            <person name="Yoshida T."/>
            <person name="Shimamura S."/>
            <person name="Takaki Y."/>
            <person name="Nagai Y."/>
            <person name="Toyoda A."/>
            <person name="Suzuki Y."/>
            <person name="Arimoto A."/>
            <person name="Ishii H."/>
            <person name="Satoh N."/>
            <person name="Nishiyama T."/>
            <person name="Hasebe M."/>
            <person name="Maruyama T."/>
            <person name="Minagawa J."/>
            <person name="Obokata J."/>
            <person name="Shigenobu S."/>
        </authorList>
    </citation>
    <scope>NUCLEOTIDE SEQUENCE [LARGE SCALE GENOMIC DNA]</scope>
</reference>
<evidence type="ECO:0000256" key="1">
    <source>
        <dbReference type="ARBA" id="ARBA00004141"/>
    </source>
</evidence>
<dbReference type="InterPro" id="IPR044751">
    <property type="entry name" value="Ion_transp-like_CBS"/>
</dbReference>
<dbReference type="InterPro" id="IPR002550">
    <property type="entry name" value="CNNM"/>
</dbReference>
<dbReference type="EMBL" id="BMAT01004643">
    <property type="protein sequence ID" value="GFR77504.1"/>
    <property type="molecule type" value="Genomic_DNA"/>
</dbReference>
<dbReference type="InterPro" id="IPR005170">
    <property type="entry name" value="Transptr-assoc_dom"/>
</dbReference>
<evidence type="ECO:0000256" key="9">
    <source>
        <dbReference type="SAM" id="Phobius"/>
    </source>
</evidence>
<dbReference type="SMART" id="SM01091">
    <property type="entry name" value="CorC_HlyC"/>
    <property type="match status" value="1"/>
</dbReference>
<comment type="caution">
    <text evidence="11">The sequence shown here is derived from an EMBL/GenBank/DDBJ whole genome shotgun (WGS) entry which is preliminary data.</text>
</comment>